<keyword evidence="2" id="KW-1185">Reference proteome</keyword>
<evidence type="ECO:0000313" key="1">
    <source>
        <dbReference type="EMBL" id="KIK57422.1"/>
    </source>
</evidence>
<protein>
    <recommendedName>
        <fullName evidence="3">F-box domain-containing protein</fullName>
    </recommendedName>
</protein>
<organism evidence="1 2">
    <name type="scientific">Collybiopsis luxurians FD-317 M1</name>
    <dbReference type="NCBI Taxonomy" id="944289"/>
    <lineage>
        <taxon>Eukaryota</taxon>
        <taxon>Fungi</taxon>
        <taxon>Dikarya</taxon>
        <taxon>Basidiomycota</taxon>
        <taxon>Agaricomycotina</taxon>
        <taxon>Agaricomycetes</taxon>
        <taxon>Agaricomycetidae</taxon>
        <taxon>Agaricales</taxon>
        <taxon>Marasmiineae</taxon>
        <taxon>Omphalotaceae</taxon>
        <taxon>Collybiopsis</taxon>
        <taxon>Collybiopsis luxurians</taxon>
    </lineage>
</organism>
<dbReference type="EMBL" id="KN834791">
    <property type="protein sequence ID" value="KIK57422.1"/>
    <property type="molecule type" value="Genomic_DNA"/>
</dbReference>
<gene>
    <name evidence="1" type="ORF">GYMLUDRAFT_758556</name>
</gene>
<dbReference type="HOGENOM" id="CLU_906302_0_0_1"/>
<name>A0A0D0CGU6_9AGAR</name>
<accession>A0A0D0CGU6</accession>
<sequence>MAGPLPFELCDLVIDELRFSFTDLKVCSLVCKAFLPRCRAHLYRILHIGPRRICGIDKERMQSLFEELQNSFTETLQQPDIVSCIQGLCIESRIRDVFYNPPRVVNPSQPQGKAVIKPSISSIDLPFKQLQFLRTHWKFIDSLNDPSDSVSGDVALFEQVLDRIDCLEHLVIEKYWRFHAYRDILRSIAVHAPHLKTLCLSEFRWYPSFSILVLEDIFDEWSSKFASLGITPLRLDRLCLRNFSTKGTDLIQMVVLPSPCLDLRMLRYLAMPASSLEKAFTDERFSELGRELIHLTITDLNTSGMWL</sequence>
<dbReference type="OrthoDB" id="2788229at2759"/>
<dbReference type="Proteomes" id="UP000053593">
    <property type="component" value="Unassembled WGS sequence"/>
</dbReference>
<evidence type="ECO:0008006" key="3">
    <source>
        <dbReference type="Google" id="ProtNLM"/>
    </source>
</evidence>
<proteinExistence type="predicted"/>
<evidence type="ECO:0000313" key="2">
    <source>
        <dbReference type="Proteomes" id="UP000053593"/>
    </source>
</evidence>
<reference evidence="1 2" key="1">
    <citation type="submission" date="2014-04" db="EMBL/GenBank/DDBJ databases">
        <title>Evolutionary Origins and Diversification of the Mycorrhizal Mutualists.</title>
        <authorList>
            <consortium name="DOE Joint Genome Institute"/>
            <consortium name="Mycorrhizal Genomics Consortium"/>
            <person name="Kohler A."/>
            <person name="Kuo A."/>
            <person name="Nagy L.G."/>
            <person name="Floudas D."/>
            <person name="Copeland A."/>
            <person name="Barry K.W."/>
            <person name="Cichocki N."/>
            <person name="Veneault-Fourrey C."/>
            <person name="LaButti K."/>
            <person name="Lindquist E.A."/>
            <person name="Lipzen A."/>
            <person name="Lundell T."/>
            <person name="Morin E."/>
            <person name="Murat C."/>
            <person name="Riley R."/>
            <person name="Ohm R."/>
            <person name="Sun H."/>
            <person name="Tunlid A."/>
            <person name="Henrissat B."/>
            <person name="Grigoriev I.V."/>
            <person name="Hibbett D.S."/>
            <person name="Martin F."/>
        </authorList>
    </citation>
    <scope>NUCLEOTIDE SEQUENCE [LARGE SCALE GENOMIC DNA]</scope>
    <source>
        <strain evidence="1 2">FD-317 M1</strain>
    </source>
</reference>
<dbReference type="AlphaFoldDB" id="A0A0D0CGU6"/>